<evidence type="ECO:0000313" key="2">
    <source>
        <dbReference type="EMBL" id="SDF86242.1"/>
    </source>
</evidence>
<dbReference type="RefSeq" id="WP_197674901.1">
    <property type="nucleotide sequence ID" value="NZ_LT629690.1"/>
</dbReference>
<accession>A0A1G7PIP2</accession>
<protein>
    <submittedName>
        <fullName evidence="2">Xylose isomerase-like TIM barrel</fullName>
    </submittedName>
</protein>
<dbReference type="InterPro" id="IPR013022">
    <property type="entry name" value="Xyl_isomerase-like_TIM-brl"/>
</dbReference>
<dbReference type="PANTHER" id="PTHR12110">
    <property type="entry name" value="HYDROXYPYRUVATE ISOMERASE"/>
    <property type="match status" value="1"/>
</dbReference>
<evidence type="ECO:0000259" key="1">
    <source>
        <dbReference type="Pfam" id="PF01261"/>
    </source>
</evidence>
<dbReference type="GO" id="GO:0016853">
    <property type="term" value="F:isomerase activity"/>
    <property type="evidence" value="ECO:0007669"/>
    <property type="project" value="UniProtKB-KW"/>
</dbReference>
<dbReference type="PANTHER" id="PTHR12110:SF21">
    <property type="entry name" value="XYLOSE ISOMERASE-LIKE TIM BARREL DOMAIN-CONTAINING PROTEIN"/>
    <property type="match status" value="1"/>
</dbReference>
<dbReference type="InterPro" id="IPR050312">
    <property type="entry name" value="IolE/XylAMocC-like"/>
</dbReference>
<organism evidence="2 3">
    <name type="scientific">Terriglobus roseus</name>
    <dbReference type="NCBI Taxonomy" id="392734"/>
    <lineage>
        <taxon>Bacteria</taxon>
        <taxon>Pseudomonadati</taxon>
        <taxon>Acidobacteriota</taxon>
        <taxon>Terriglobia</taxon>
        <taxon>Terriglobales</taxon>
        <taxon>Acidobacteriaceae</taxon>
        <taxon>Terriglobus</taxon>
    </lineage>
</organism>
<name>A0A1G7PIP2_9BACT</name>
<dbReference type="SUPFAM" id="SSF51658">
    <property type="entry name" value="Xylose isomerase-like"/>
    <property type="match status" value="1"/>
</dbReference>
<dbReference type="InterPro" id="IPR036237">
    <property type="entry name" value="Xyl_isomerase-like_sf"/>
</dbReference>
<proteinExistence type="predicted"/>
<keyword evidence="3" id="KW-1185">Reference proteome</keyword>
<evidence type="ECO:0000313" key="3">
    <source>
        <dbReference type="Proteomes" id="UP000182427"/>
    </source>
</evidence>
<dbReference type="AlphaFoldDB" id="A0A1G7PIP2"/>
<dbReference type="Proteomes" id="UP000182427">
    <property type="component" value="Chromosome I"/>
</dbReference>
<gene>
    <name evidence="2" type="ORF">SAMN05444167_3528</name>
</gene>
<sequence>MAVAEPLETGLIFWTEKDANTHLQHLKSFGLRVCQLGIAPTLDCAAAVNEWKEAIAREGVIVSGAAVAYRGEDYANLAKVHETVGFTAPGYAAERIARTKEASNFAAALGITSLSCHIGFIPEEPASPIFTELVGIARELCDACAANGQSFTLETGQESAYTLLQFLAEVKKPNLRVNFDPANITLYGIGDPIVALDLLQKHVLSVHCKDGTSPKALGELGHEVALGEGEVDFPAFIALLKKIGFTGPLIIEREEPNAEQRDKDISLAIERIAQWKQQLA</sequence>
<dbReference type="Pfam" id="PF01261">
    <property type="entry name" value="AP_endonuc_2"/>
    <property type="match status" value="1"/>
</dbReference>
<dbReference type="EMBL" id="LT629690">
    <property type="protein sequence ID" value="SDF86242.1"/>
    <property type="molecule type" value="Genomic_DNA"/>
</dbReference>
<reference evidence="2 3" key="1">
    <citation type="submission" date="2016-10" db="EMBL/GenBank/DDBJ databases">
        <authorList>
            <person name="de Groot N.N."/>
        </authorList>
    </citation>
    <scope>NUCLEOTIDE SEQUENCE [LARGE SCALE GENOMIC DNA]</scope>
    <source>
        <strain evidence="2 3">GAS232</strain>
    </source>
</reference>
<feature type="domain" description="Xylose isomerase-like TIM barrel" evidence="1">
    <location>
        <begin position="46"/>
        <end position="265"/>
    </location>
</feature>
<dbReference type="Gene3D" id="3.20.20.150">
    <property type="entry name" value="Divalent-metal-dependent TIM barrel enzymes"/>
    <property type="match status" value="1"/>
</dbReference>
<keyword evidence="2" id="KW-0413">Isomerase</keyword>